<sequence>MTLRWTNDCPLRVSLFYIPTNIWQMLDSTKEEALGKHWSDLMHCYSQMNFTKSGDQLAAIHGIATYLSCRHEVREREQRSKTDDFPSWSWVSAKGVVEISHGHHNNETSWMKWIGGFPTDNKIQDFKKIVNRQIHFSAPLVPLTAERDAEQYNSHWTSFVLSTIWPGNELYISFDYSESELVYFKESYLLFLLEARNHYVDMVILKGIVVKCSWMDGDNMYQRIGMLSISDKDMGVGFECLDSRYLEDWRTDVILV</sequence>
<dbReference type="Proteomes" id="UP000245910">
    <property type="component" value="Chromosome II"/>
</dbReference>
<evidence type="ECO:0000313" key="1">
    <source>
        <dbReference type="EMBL" id="CEI60227.1"/>
    </source>
</evidence>
<keyword evidence="2" id="KW-1185">Reference proteome</keyword>
<reference evidence="2" key="1">
    <citation type="submission" date="2014-10" db="EMBL/GenBank/DDBJ databases">
        <authorList>
            <person name="King R."/>
        </authorList>
    </citation>
    <scope>NUCLEOTIDE SEQUENCE [LARGE SCALE GENOMIC DNA]</scope>
    <source>
        <strain evidence="2">A3/5</strain>
    </source>
</reference>
<accession>A0A2L2T7T5</accession>
<evidence type="ECO:0000313" key="2">
    <source>
        <dbReference type="Proteomes" id="UP000245910"/>
    </source>
</evidence>
<organism evidence="1 2">
    <name type="scientific">Fusarium venenatum</name>
    <dbReference type="NCBI Taxonomy" id="56646"/>
    <lineage>
        <taxon>Eukaryota</taxon>
        <taxon>Fungi</taxon>
        <taxon>Dikarya</taxon>
        <taxon>Ascomycota</taxon>
        <taxon>Pezizomycotina</taxon>
        <taxon>Sordariomycetes</taxon>
        <taxon>Hypocreomycetidae</taxon>
        <taxon>Hypocreales</taxon>
        <taxon>Nectriaceae</taxon>
        <taxon>Fusarium</taxon>
    </lineage>
</organism>
<protein>
    <recommendedName>
        <fullName evidence="3">Heterokaryon incompatibility domain-containing protein</fullName>
    </recommendedName>
</protein>
<dbReference type="EMBL" id="LN649230">
    <property type="protein sequence ID" value="CEI60227.1"/>
    <property type="molecule type" value="Genomic_DNA"/>
</dbReference>
<evidence type="ECO:0008006" key="3">
    <source>
        <dbReference type="Google" id="ProtNLM"/>
    </source>
</evidence>
<proteinExistence type="predicted"/>
<name>A0A2L2T7T5_9HYPO</name>
<dbReference type="AlphaFoldDB" id="A0A2L2T7T5"/>